<organism evidence="5 6">
    <name type="scientific">Candidatus Curtissbacteria bacterium RIFCSPHIGHO2_02_FULL_42_15</name>
    <dbReference type="NCBI Taxonomy" id="1797716"/>
    <lineage>
        <taxon>Bacteria</taxon>
        <taxon>Candidatus Curtissiibacteriota</taxon>
    </lineage>
</organism>
<name>A0A1F5GDB9_9BACT</name>
<feature type="transmembrane region" description="Helical" evidence="4">
    <location>
        <begin position="384"/>
        <end position="401"/>
    </location>
</feature>
<feature type="repeat" description="TPR" evidence="3">
    <location>
        <begin position="424"/>
        <end position="457"/>
    </location>
</feature>
<feature type="transmembrane region" description="Helical" evidence="4">
    <location>
        <begin position="327"/>
        <end position="345"/>
    </location>
</feature>
<dbReference type="PROSITE" id="PS50293">
    <property type="entry name" value="TPR_REGION"/>
    <property type="match status" value="1"/>
</dbReference>
<dbReference type="PANTHER" id="PTHR44227">
    <property type="match status" value="1"/>
</dbReference>
<gene>
    <name evidence="5" type="ORF">A3D07_02875</name>
</gene>
<dbReference type="SMART" id="SM00028">
    <property type="entry name" value="TPR"/>
    <property type="match status" value="4"/>
</dbReference>
<dbReference type="InterPro" id="IPR019734">
    <property type="entry name" value="TPR_rpt"/>
</dbReference>
<dbReference type="InterPro" id="IPR011990">
    <property type="entry name" value="TPR-like_helical_dom_sf"/>
</dbReference>
<feature type="transmembrane region" description="Helical" evidence="4">
    <location>
        <begin position="129"/>
        <end position="145"/>
    </location>
</feature>
<sequence length="586" mass="68017">MGWLIDDFLDNISSKKIYFIIAVCIIGFLIYSNTFTAPFVFDDIGTVYGNNALRELNLLLEWWSFLKPRFLGYLTFLLNYKIAGWNLALYHLTNLLIHILTTFFVWRLVLLIFETPRFKESYISTHKKYIALFCALIFLTHPIQTQAVTYIVQRFTALAALFYILSVYFFIKARIKKSLSFFIFSIFSMLLAFWSKENAFSIPVMLIVCELYFFSNFRKFINLKFIALWIFFFAVCIKFIFQLVSLSDAFGKKVTFAGENITSQNYLISQFGILIRYLKLLIILVGQSIDHYESPINNIFEPSVVAGIIVLSFMVILAVITFRKYRLISFSIAWFLVSMSVESSFIPIQDLMVEHRLYLPTFGFSLFITLIIYYFSRNKIAKKWPYVFVILILIYGVMTFARNNVWISKVSIWLDAVKKNSNNDRALTNLGGAYSKDKNYKQAQYYLDKSLSINPKNPDALVIKGALIGQQGQLDEALDLFYRALELFPNHIGAYSNIAVIYYKQEKYDEAANVYKKILEISPDNVTVYEMLSYVLVLGGQEEEAKEYMQKAIRLDSSSVDTFKKMEESLKKSRDTKSLESSETIN</sequence>
<feature type="repeat" description="TPR" evidence="3">
    <location>
        <begin position="492"/>
        <end position="525"/>
    </location>
</feature>
<evidence type="ECO:0000256" key="2">
    <source>
        <dbReference type="ARBA" id="ARBA00022803"/>
    </source>
</evidence>
<dbReference type="Gene3D" id="1.25.40.10">
    <property type="entry name" value="Tetratricopeptide repeat domain"/>
    <property type="match status" value="1"/>
</dbReference>
<dbReference type="Pfam" id="PF13424">
    <property type="entry name" value="TPR_12"/>
    <property type="match status" value="1"/>
</dbReference>
<dbReference type="PROSITE" id="PS50005">
    <property type="entry name" value="TPR"/>
    <property type="match status" value="4"/>
</dbReference>
<feature type="transmembrane region" description="Helical" evidence="4">
    <location>
        <begin position="357"/>
        <end position="375"/>
    </location>
</feature>
<dbReference type="Pfam" id="PF13181">
    <property type="entry name" value="TPR_8"/>
    <property type="match status" value="2"/>
</dbReference>
<dbReference type="PANTHER" id="PTHR44227:SF3">
    <property type="entry name" value="PROTEIN O-MANNOSYL-TRANSFERASE TMTC4"/>
    <property type="match status" value="1"/>
</dbReference>
<protein>
    <submittedName>
        <fullName evidence="5">Uncharacterized protein</fullName>
    </submittedName>
</protein>
<dbReference type="Proteomes" id="UP000177124">
    <property type="component" value="Unassembled WGS sequence"/>
</dbReference>
<evidence type="ECO:0000256" key="4">
    <source>
        <dbReference type="SAM" id="Phobius"/>
    </source>
</evidence>
<feature type="repeat" description="TPR" evidence="3">
    <location>
        <begin position="458"/>
        <end position="491"/>
    </location>
</feature>
<feature type="transmembrane region" description="Helical" evidence="4">
    <location>
        <begin position="151"/>
        <end position="171"/>
    </location>
</feature>
<feature type="transmembrane region" description="Helical" evidence="4">
    <location>
        <begin position="225"/>
        <end position="244"/>
    </location>
</feature>
<feature type="transmembrane region" description="Helical" evidence="4">
    <location>
        <begin position="95"/>
        <end position="113"/>
    </location>
</feature>
<accession>A0A1F5GDB9</accession>
<keyword evidence="2 3" id="KW-0802">TPR repeat</keyword>
<comment type="caution">
    <text evidence="5">The sequence shown here is derived from an EMBL/GenBank/DDBJ whole genome shotgun (WGS) entry which is preliminary data.</text>
</comment>
<evidence type="ECO:0000256" key="3">
    <source>
        <dbReference type="PROSITE-ProRule" id="PRU00339"/>
    </source>
</evidence>
<dbReference type="EMBL" id="MFBF01000061">
    <property type="protein sequence ID" value="OGD89844.1"/>
    <property type="molecule type" value="Genomic_DNA"/>
</dbReference>
<feature type="transmembrane region" description="Helical" evidence="4">
    <location>
        <begin position="178"/>
        <end position="194"/>
    </location>
</feature>
<keyword evidence="1" id="KW-0677">Repeat</keyword>
<feature type="transmembrane region" description="Helical" evidence="4">
    <location>
        <begin position="17"/>
        <end position="41"/>
    </location>
</feature>
<dbReference type="InterPro" id="IPR052346">
    <property type="entry name" value="O-mannosyl-transferase_TMTC"/>
</dbReference>
<dbReference type="STRING" id="1797716.A3D07_02875"/>
<evidence type="ECO:0000313" key="5">
    <source>
        <dbReference type="EMBL" id="OGD89844.1"/>
    </source>
</evidence>
<evidence type="ECO:0000256" key="1">
    <source>
        <dbReference type="ARBA" id="ARBA00022737"/>
    </source>
</evidence>
<keyword evidence="4" id="KW-0812">Transmembrane</keyword>
<reference evidence="5 6" key="1">
    <citation type="journal article" date="2016" name="Nat. Commun.">
        <title>Thousands of microbial genomes shed light on interconnected biogeochemical processes in an aquifer system.</title>
        <authorList>
            <person name="Anantharaman K."/>
            <person name="Brown C.T."/>
            <person name="Hug L.A."/>
            <person name="Sharon I."/>
            <person name="Castelle C.J."/>
            <person name="Probst A.J."/>
            <person name="Thomas B.C."/>
            <person name="Singh A."/>
            <person name="Wilkins M.J."/>
            <person name="Karaoz U."/>
            <person name="Brodie E.L."/>
            <person name="Williams K.H."/>
            <person name="Hubbard S.S."/>
            <person name="Banfield J.F."/>
        </authorList>
    </citation>
    <scope>NUCLEOTIDE SEQUENCE [LARGE SCALE GENOMIC DNA]</scope>
</reference>
<dbReference type="SUPFAM" id="SSF48452">
    <property type="entry name" value="TPR-like"/>
    <property type="match status" value="1"/>
</dbReference>
<keyword evidence="4" id="KW-0472">Membrane</keyword>
<evidence type="ECO:0000313" key="6">
    <source>
        <dbReference type="Proteomes" id="UP000177124"/>
    </source>
</evidence>
<proteinExistence type="predicted"/>
<dbReference type="AlphaFoldDB" id="A0A1F5GDB9"/>
<feature type="transmembrane region" description="Helical" evidence="4">
    <location>
        <begin position="299"/>
        <end position="320"/>
    </location>
</feature>
<feature type="repeat" description="TPR" evidence="3">
    <location>
        <begin position="526"/>
        <end position="559"/>
    </location>
</feature>
<keyword evidence="4" id="KW-1133">Transmembrane helix</keyword>